<evidence type="ECO:0008006" key="4">
    <source>
        <dbReference type="Google" id="ProtNLM"/>
    </source>
</evidence>
<keyword evidence="1" id="KW-0732">Signal</keyword>
<protein>
    <recommendedName>
        <fullName evidence="4">Porin domain-containing protein</fullName>
    </recommendedName>
</protein>
<proteinExistence type="predicted"/>
<sequence>MSIMTSKVKSKRKYAMVTASLLAASVFAFSPILFPALAANLGGGKITANQLLENFTPAGVDKRLAAKFRADEKNEAVKINNSRFAFTPAGVKNVPGRTMTIAARTDSPLSSKAVSIRSAIASSEAGTATPIRLAKSDFRLTASKGWKGFSAPVEPRQAVRAPIANLDVAAGSFRLEDDSAPKKSRFGADMRVAKDRSVVPSANGNAAAGDYKVDLEGSFSVTKRVAVTAGVRYQSDRDRVAPAVSDRNDSEAVYVGTKIRF</sequence>
<dbReference type="RefSeq" id="WP_381424873.1">
    <property type="nucleotide sequence ID" value="NZ_JBHSDH010000013.1"/>
</dbReference>
<dbReference type="EMBL" id="JBHSDH010000013">
    <property type="protein sequence ID" value="MFC4293377.1"/>
    <property type="molecule type" value="Genomic_DNA"/>
</dbReference>
<feature type="signal peptide" evidence="1">
    <location>
        <begin position="1"/>
        <end position="28"/>
    </location>
</feature>
<evidence type="ECO:0000313" key="2">
    <source>
        <dbReference type="EMBL" id="MFC4293377.1"/>
    </source>
</evidence>
<comment type="caution">
    <text evidence="2">The sequence shown here is derived from an EMBL/GenBank/DDBJ whole genome shotgun (WGS) entry which is preliminary data.</text>
</comment>
<evidence type="ECO:0000256" key="1">
    <source>
        <dbReference type="SAM" id="SignalP"/>
    </source>
</evidence>
<accession>A0ABV8RKD9</accession>
<keyword evidence="3" id="KW-1185">Reference proteome</keyword>
<evidence type="ECO:0000313" key="3">
    <source>
        <dbReference type="Proteomes" id="UP001595887"/>
    </source>
</evidence>
<organism evidence="2 3">
    <name type="scientific">Sphingorhabdus arenilitoris</name>
    <dbReference type="NCBI Taxonomy" id="1490041"/>
    <lineage>
        <taxon>Bacteria</taxon>
        <taxon>Pseudomonadati</taxon>
        <taxon>Pseudomonadota</taxon>
        <taxon>Alphaproteobacteria</taxon>
        <taxon>Sphingomonadales</taxon>
        <taxon>Sphingomonadaceae</taxon>
        <taxon>Sphingorhabdus</taxon>
    </lineage>
</organism>
<gene>
    <name evidence="2" type="ORF">ACFOWX_13210</name>
</gene>
<reference evidence="3" key="1">
    <citation type="journal article" date="2019" name="Int. J. Syst. Evol. Microbiol.">
        <title>The Global Catalogue of Microorganisms (GCM) 10K type strain sequencing project: providing services to taxonomists for standard genome sequencing and annotation.</title>
        <authorList>
            <consortium name="The Broad Institute Genomics Platform"/>
            <consortium name="The Broad Institute Genome Sequencing Center for Infectious Disease"/>
            <person name="Wu L."/>
            <person name="Ma J."/>
        </authorList>
    </citation>
    <scope>NUCLEOTIDE SEQUENCE [LARGE SCALE GENOMIC DNA]</scope>
    <source>
        <strain evidence="3">CECT 8531</strain>
    </source>
</reference>
<name>A0ABV8RKD9_9SPHN</name>
<feature type="chain" id="PRO_5045337724" description="Porin domain-containing protein" evidence="1">
    <location>
        <begin position="29"/>
        <end position="261"/>
    </location>
</feature>
<dbReference type="Proteomes" id="UP001595887">
    <property type="component" value="Unassembled WGS sequence"/>
</dbReference>